<dbReference type="Gene3D" id="3.80.30.20">
    <property type="entry name" value="tm_1862 like domain"/>
    <property type="match status" value="1"/>
</dbReference>
<keyword evidence="3" id="KW-0479">Metal-binding</keyword>
<feature type="domain" description="B12-binding" evidence="6">
    <location>
        <begin position="6"/>
        <end position="146"/>
    </location>
</feature>
<evidence type="ECO:0000313" key="8">
    <source>
        <dbReference type="EMBL" id="KKN20687.1"/>
    </source>
</evidence>
<dbReference type="SFLD" id="SFLDG01082">
    <property type="entry name" value="B12-binding_domain_containing"/>
    <property type="match status" value="1"/>
</dbReference>
<dbReference type="SMART" id="SM00729">
    <property type="entry name" value="Elp3"/>
    <property type="match status" value="1"/>
</dbReference>
<keyword evidence="2" id="KW-0949">S-adenosyl-L-methionine</keyword>
<dbReference type="AlphaFoldDB" id="A0A0F9P8E9"/>
<dbReference type="CDD" id="cd02068">
    <property type="entry name" value="radical_SAM_B12_BD"/>
    <property type="match status" value="1"/>
</dbReference>
<dbReference type="InterPro" id="IPR006158">
    <property type="entry name" value="Cobalamin-bd"/>
</dbReference>
<evidence type="ECO:0000256" key="3">
    <source>
        <dbReference type="ARBA" id="ARBA00022723"/>
    </source>
</evidence>
<reference evidence="8" key="1">
    <citation type="journal article" date="2015" name="Nature">
        <title>Complex archaea that bridge the gap between prokaryotes and eukaryotes.</title>
        <authorList>
            <person name="Spang A."/>
            <person name="Saw J.H."/>
            <person name="Jorgensen S.L."/>
            <person name="Zaremba-Niedzwiedzka K."/>
            <person name="Martijn J."/>
            <person name="Lind A.E."/>
            <person name="van Eijk R."/>
            <person name="Schleper C."/>
            <person name="Guy L."/>
            <person name="Ettema T.J."/>
        </authorList>
    </citation>
    <scope>NUCLEOTIDE SEQUENCE</scope>
</reference>
<organism evidence="8">
    <name type="scientific">marine sediment metagenome</name>
    <dbReference type="NCBI Taxonomy" id="412755"/>
    <lineage>
        <taxon>unclassified sequences</taxon>
        <taxon>metagenomes</taxon>
        <taxon>ecological metagenomes</taxon>
    </lineage>
</organism>
<feature type="domain" description="Radical SAM core" evidence="7">
    <location>
        <begin position="196"/>
        <end position="414"/>
    </location>
</feature>
<dbReference type="Gene3D" id="3.40.50.280">
    <property type="entry name" value="Cobalamin-binding domain"/>
    <property type="match status" value="1"/>
</dbReference>
<dbReference type="SFLD" id="SFLDS00029">
    <property type="entry name" value="Radical_SAM"/>
    <property type="match status" value="1"/>
</dbReference>
<dbReference type="InterPro" id="IPR051198">
    <property type="entry name" value="BchE-like"/>
</dbReference>
<dbReference type="GO" id="GO:0046872">
    <property type="term" value="F:metal ion binding"/>
    <property type="evidence" value="ECO:0007669"/>
    <property type="project" value="UniProtKB-KW"/>
</dbReference>
<dbReference type="SFLD" id="SFLDG01123">
    <property type="entry name" value="methyltransferase_(Class_B)"/>
    <property type="match status" value="1"/>
</dbReference>
<evidence type="ECO:0000259" key="6">
    <source>
        <dbReference type="PROSITE" id="PS51332"/>
    </source>
</evidence>
<dbReference type="InterPro" id="IPR023404">
    <property type="entry name" value="rSAM_horseshoe"/>
</dbReference>
<keyword evidence="4" id="KW-0408">Iron</keyword>
<name>A0A0F9P8E9_9ZZZZ</name>
<dbReference type="PROSITE" id="PS51918">
    <property type="entry name" value="RADICAL_SAM"/>
    <property type="match status" value="1"/>
</dbReference>
<evidence type="ECO:0000256" key="2">
    <source>
        <dbReference type="ARBA" id="ARBA00022691"/>
    </source>
</evidence>
<dbReference type="GO" id="GO:0003824">
    <property type="term" value="F:catalytic activity"/>
    <property type="evidence" value="ECO:0007669"/>
    <property type="project" value="InterPro"/>
</dbReference>
<dbReference type="GO" id="GO:0051539">
    <property type="term" value="F:4 iron, 4 sulfur cluster binding"/>
    <property type="evidence" value="ECO:0007669"/>
    <property type="project" value="UniProtKB-KW"/>
</dbReference>
<evidence type="ECO:0000256" key="5">
    <source>
        <dbReference type="ARBA" id="ARBA00023014"/>
    </source>
</evidence>
<dbReference type="GO" id="GO:0005829">
    <property type="term" value="C:cytosol"/>
    <property type="evidence" value="ECO:0007669"/>
    <property type="project" value="TreeGrafter"/>
</dbReference>
<dbReference type="EMBL" id="LAZR01003217">
    <property type="protein sequence ID" value="KKN20687.1"/>
    <property type="molecule type" value="Genomic_DNA"/>
</dbReference>
<dbReference type="PROSITE" id="PS51332">
    <property type="entry name" value="B12_BINDING"/>
    <property type="match status" value="1"/>
</dbReference>
<dbReference type="InterPro" id="IPR036724">
    <property type="entry name" value="Cobalamin-bd_sf"/>
</dbReference>
<evidence type="ECO:0000256" key="4">
    <source>
        <dbReference type="ARBA" id="ARBA00023004"/>
    </source>
</evidence>
<dbReference type="CDD" id="cd01335">
    <property type="entry name" value="Radical_SAM"/>
    <property type="match status" value="1"/>
</dbReference>
<evidence type="ECO:0000256" key="1">
    <source>
        <dbReference type="ARBA" id="ARBA00001966"/>
    </source>
</evidence>
<dbReference type="Pfam" id="PF02310">
    <property type="entry name" value="B12-binding"/>
    <property type="match status" value="1"/>
</dbReference>
<dbReference type="Pfam" id="PF04055">
    <property type="entry name" value="Radical_SAM"/>
    <property type="match status" value="1"/>
</dbReference>
<comment type="cofactor">
    <cofactor evidence="1">
        <name>[4Fe-4S] cluster</name>
        <dbReference type="ChEBI" id="CHEBI:49883"/>
    </cofactor>
</comment>
<dbReference type="GO" id="GO:0031419">
    <property type="term" value="F:cobalamin binding"/>
    <property type="evidence" value="ECO:0007669"/>
    <property type="project" value="InterPro"/>
</dbReference>
<dbReference type="SUPFAM" id="SSF102114">
    <property type="entry name" value="Radical SAM enzymes"/>
    <property type="match status" value="1"/>
</dbReference>
<dbReference type="PANTHER" id="PTHR43409">
    <property type="entry name" value="ANAEROBIC MAGNESIUM-PROTOPORPHYRIN IX MONOMETHYL ESTER CYCLASE-RELATED"/>
    <property type="match status" value="1"/>
</dbReference>
<dbReference type="InterPro" id="IPR006638">
    <property type="entry name" value="Elp3/MiaA/NifB-like_rSAM"/>
</dbReference>
<keyword evidence="5" id="KW-0411">Iron-sulfur</keyword>
<accession>A0A0F9P8E9</accession>
<sequence>MKVVLVNPPLTTEERYGVHFQSGGKTPPLGLACLAAVLQDHQVDVRIVDGAISNDYTTTVADILSGGPDVVGVTASTVSIHNAAEVARLVKDADESIVTLIGGPHITAVPIETMERFASFDIGVVGEAEDTVVELLADQINASNIGDIDGLAIRQADRVKLTRQRAPIQNLDALPYPAWEKLPDLAKHYCPPVHTVKQFPAALLVTSRGCPSRCTFCDRSVFGHNMRAYSAEYVIEMIRDLYYNYGIREFQFRDDNFLAFRPRLVELCRLLKEEHLGMSWSLAGRVDMVNPEILRMLAEAGCWQIWYGVESGSQRVLDKINKQTKLATIRKAVQQTRKAGISPCGFFMLGMPTETVDDIEATIRFSRELPLDEAHFTFFTPMPGSEVYETVTEFGELDADWKRTNCWNPVFVPRGMTEQQLVKLWKRATLGFYLRPRIVWGYLCRIRSWRHVRIYLSGVLALLESVLVKEYRKQGVEPCAREK</sequence>
<evidence type="ECO:0000259" key="7">
    <source>
        <dbReference type="PROSITE" id="PS51918"/>
    </source>
</evidence>
<dbReference type="InterPro" id="IPR058240">
    <property type="entry name" value="rSAM_sf"/>
</dbReference>
<comment type="caution">
    <text evidence="8">The sequence shown here is derived from an EMBL/GenBank/DDBJ whole genome shotgun (WGS) entry which is preliminary data.</text>
</comment>
<dbReference type="SUPFAM" id="SSF52242">
    <property type="entry name" value="Cobalamin (vitamin B12)-binding domain"/>
    <property type="match status" value="1"/>
</dbReference>
<dbReference type="InterPro" id="IPR034466">
    <property type="entry name" value="Methyltransferase_Class_B"/>
</dbReference>
<dbReference type="PANTHER" id="PTHR43409:SF16">
    <property type="entry name" value="SLR0320 PROTEIN"/>
    <property type="match status" value="1"/>
</dbReference>
<protein>
    <submittedName>
        <fullName evidence="8">Uncharacterized protein</fullName>
    </submittedName>
</protein>
<dbReference type="InterPro" id="IPR007197">
    <property type="entry name" value="rSAM"/>
</dbReference>
<proteinExistence type="predicted"/>
<gene>
    <name evidence="8" type="ORF">LCGC14_0932940</name>
</gene>